<proteinExistence type="predicted"/>
<dbReference type="Proteomes" id="UP000283509">
    <property type="component" value="Unassembled WGS sequence"/>
</dbReference>
<evidence type="ECO:0000256" key="1">
    <source>
        <dbReference type="SAM" id="MobiDB-lite"/>
    </source>
</evidence>
<name>A0A423TC73_PENVA</name>
<evidence type="ECO:0000313" key="2">
    <source>
        <dbReference type="EMBL" id="ROT74094.1"/>
    </source>
</evidence>
<dbReference type="EMBL" id="QCYY01001936">
    <property type="protein sequence ID" value="ROT74094.1"/>
    <property type="molecule type" value="Genomic_DNA"/>
</dbReference>
<organism evidence="2 3">
    <name type="scientific">Penaeus vannamei</name>
    <name type="common">Whiteleg shrimp</name>
    <name type="synonym">Litopenaeus vannamei</name>
    <dbReference type="NCBI Taxonomy" id="6689"/>
    <lineage>
        <taxon>Eukaryota</taxon>
        <taxon>Metazoa</taxon>
        <taxon>Ecdysozoa</taxon>
        <taxon>Arthropoda</taxon>
        <taxon>Crustacea</taxon>
        <taxon>Multicrustacea</taxon>
        <taxon>Malacostraca</taxon>
        <taxon>Eumalacostraca</taxon>
        <taxon>Eucarida</taxon>
        <taxon>Decapoda</taxon>
        <taxon>Dendrobranchiata</taxon>
        <taxon>Penaeoidea</taxon>
        <taxon>Penaeidae</taxon>
        <taxon>Penaeus</taxon>
    </lineage>
</organism>
<protein>
    <submittedName>
        <fullName evidence="2">Uncharacterized protein</fullName>
    </submittedName>
</protein>
<sequence>MENDIAFVGDDRHCFCCWRSTALLSSIENNTAFEINPPFVGGSHHLSLHCWRRLCWRKSPTRPSLCGRKSPPVPPDPSLCWRKSPPPLPPTLPLLEEVATRPPPPPFVGEVATRPSLCWRKSPPVPPFVERSTLPLLEEVATRPSFLVDPPNPPFVGGSRHPRPSFVGEINPPFVGGSRPAPPSLSTLCGGSRHRPSFLVEPSLCWRKSPPALPPFLVVCWRKSPPALLPSPFINPPFVEESRHPPSFLINPPFVGGSSHPSLLPQPSLCWRKSPPAPPSWPTLPLLGGSRHPSLLPGRSTLPLLEEVATRPSFLEVATAPFLVDQPSFLEEVATRPSFVGGSRHPPPSPCRSTLPLFGGGRHPSSFLGRSTLPLSTRPSFLKPSLLEEVATRASFLVDKPSLCWRKSPPALPSLQINPPFINPPFVGGSRHPSLLPGRSTLPLLEEVATAPLPLLEEVAPRPSFLVDQPSFVGGSRHPSLLLVDQPSLCWRKSPPAPPSLQINPPFVGGSTPAPPFGGGRHPPFLKSPPPLPLLEEVATRLLPGRSTLPLFGGVATRPLCWRKSATRPPFVGGSRHAASFLVDQPSLCWRKSPPPSFVKSQDEVATRPSFLVSLPSNQPSLLLRKSPPALLCWRKPSPSFVGGSRHPSLLPCRSTLPLLEEVATRPSFLCRSTLPLLEEINPPQPPFVERPSFVGESTRPFLVRPSFVGGVNPPFVGGSRHPPLLPGRSTLPLLEEAPPATPLLEKSPPALLPINPPFVGGSSHPSLLPAAPPFVGGSRHPPLPFVGGSRHRPSFLVDQPSLYQPPLCWRKSPPAPFLVITLPLLEKSHSFRSTLPLLEEVATPPLLPGRSTLPLLEEVATRPSFVGESRHPPPSCRSTPPFVGGSRTVPPSCRSTLPLLRKSPSFLVGSTLPLLEEVATAPPVATRPSFLVDQPSLCWRKSPPPLLC</sequence>
<reference evidence="2 3" key="2">
    <citation type="submission" date="2019-01" db="EMBL/GenBank/DDBJ databases">
        <title>The decoding of complex shrimp genome reveals the adaptation for benthos swimmer, frequently molting mechanism and breeding impact on genome.</title>
        <authorList>
            <person name="Sun Y."/>
            <person name="Gao Y."/>
            <person name="Yu Y."/>
        </authorList>
    </citation>
    <scope>NUCLEOTIDE SEQUENCE [LARGE SCALE GENOMIC DNA]</scope>
    <source>
        <tissue evidence="2">Muscle</tissue>
    </source>
</reference>
<accession>A0A423TC73</accession>
<gene>
    <name evidence="2" type="ORF">C7M84_007409</name>
</gene>
<dbReference type="AlphaFoldDB" id="A0A423TC73"/>
<comment type="caution">
    <text evidence="2">The sequence shown here is derived from an EMBL/GenBank/DDBJ whole genome shotgun (WGS) entry which is preliminary data.</text>
</comment>
<reference evidence="2 3" key="1">
    <citation type="submission" date="2018-04" db="EMBL/GenBank/DDBJ databases">
        <authorList>
            <person name="Zhang X."/>
            <person name="Yuan J."/>
            <person name="Li F."/>
            <person name="Xiang J."/>
        </authorList>
    </citation>
    <scope>NUCLEOTIDE SEQUENCE [LARGE SCALE GENOMIC DNA]</scope>
    <source>
        <tissue evidence="2">Muscle</tissue>
    </source>
</reference>
<feature type="region of interest" description="Disordered" evidence="1">
    <location>
        <begin position="865"/>
        <end position="890"/>
    </location>
</feature>
<keyword evidence="3" id="KW-1185">Reference proteome</keyword>
<evidence type="ECO:0000313" key="3">
    <source>
        <dbReference type="Proteomes" id="UP000283509"/>
    </source>
</evidence>